<keyword evidence="3" id="KW-0238">DNA-binding</keyword>
<name>A0AAW3JMU6_9FIRM</name>
<dbReference type="InterPro" id="IPR000055">
    <property type="entry name" value="Restrct_endonuc_typeI_TRD"/>
</dbReference>
<dbReference type="PANTHER" id="PTHR30408">
    <property type="entry name" value="TYPE-1 RESTRICTION ENZYME ECOKI SPECIFICITY PROTEIN"/>
    <property type="match status" value="1"/>
</dbReference>
<dbReference type="Pfam" id="PF01420">
    <property type="entry name" value="Methylase_S"/>
    <property type="match status" value="2"/>
</dbReference>
<dbReference type="AlphaFoldDB" id="A0AAW3JMU6"/>
<reference evidence="5 6" key="1">
    <citation type="submission" date="2015-10" db="EMBL/GenBank/DDBJ databases">
        <title>Butyribacter intestini gen. nov., sp. nov., a butyric acid-producing bacterium of the family Lachnospiraceae isolated from the human faeces.</title>
        <authorList>
            <person name="Zou Y."/>
            <person name="Xue W."/>
            <person name="Luo G."/>
            <person name="Lv M."/>
        </authorList>
    </citation>
    <scope>NUCLEOTIDE SEQUENCE [LARGE SCALE GENOMIC DNA]</scope>
    <source>
        <strain evidence="5 6">TF01-11</strain>
    </source>
</reference>
<feature type="domain" description="Type I restriction modification DNA specificity" evidence="4">
    <location>
        <begin position="191"/>
        <end position="362"/>
    </location>
</feature>
<dbReference type="CDD" id="cd17263">
    <property type="entry name" value="RMtype1_S_AbaB8300I-TRD1-CR1_like"/>
    <property type="match status" value="1"/>
</dbReference>
<evidence type="ECO:0000256" key="3">
    <source>
        <dbReference type="ARBA" id="ARBA00023125"/>
    </source>
</evidence>
<evidence type="ECO:0000313" key="6">
    <source>
        <dbReference type="Proteomes" id="UP000050833"/>
    </source>
</evidence>
<dbReference type="PANTHER" id="PTHR30408:SF12">
    <property type="entry name" value="TYPE I RESTRICTION ENZYME MJAVIII SPECIFICITY SUBUNIT"/>
    <property type="match status" value="1"/>
</dbReference>
<dbReference type="SUPFAM" id="SSF116734">
    <property type="entry name" value="DNA methylase specificity domain"/>
    <property type="match status" value="2"/>
</dbReference>
<proteinExistence type="inferred from homology"/>
<gene>
    <name evidence="5" type="ORF">APZ18_14940</name>
</gene>
<dbReference type="Gene3D" id="3.90.220.20">
    <property type="entry name" value="DNA methylase specificity domains"/>
    <property type="match status" value="2"/>
</dbReference>
<evidence type="ECO:0000256" key="1">
    <source>
        <dbReference type="ARBA" id="ARBA00010923"/>
    </source>
</evidence>
<dbReference type="GO" id="GO:0003677">
    <property type="term" value="F:DNA binding"/>
    <property type="evidence" value="ECO:0007669"/>
    <property type="project" value="UniProtKB-KW"/>
</dbReference>
<comment type="caution">
    <text evidence="5">The sequence shown here is derived from an EMBL/GenBank/DDBJ whole genome shotgun (WGS) entry which is preliminary data.</text>
</comment>
<keyword evidence="6" id="KW-1185">Reference proteome</keyword>
<sequence length="378" mass="43004">MEKVRLTDICDFQGGSQPPKDEWLFEKQEGYIRMLQIRDFTQSEKVVPEYVKISKSTKICQADDILIARYGASIGKILTGLSGAYNVAIMRAIPDTHMLQKKYLYYYLKSPYFQTAILNVGSRAAQAGFNKEDLSKLEIKCPLLSEQDSIIDILQKVESIIGKRKKELIFLDELVKARFVEMFGDVNINDKNWNCELLGELCTIVRGGSPRPIEQFLGGNVPWIKIGDATYGDSIYLNSTKEHIIEEGVKKSRFVKAGSLIFANCGVSLGFARIITFDGCIHDGWLAMEDIDERLDKVFLLQALNQMTEHFRAIAPVGTQPNLNTAIMKKYKQVIPPIELQRKFIRFLEQIDKSKVAIQKSLDETQILFDSLMQKYFG</sequence>
<organism evidence="5 6">
    <name type="scientific">Butyribacter intestini</name>
    <dbReference type="NCBI Taxonomy" id="1703332"/>
    <lineage>
        <taxon>Bacteria</taxon>
        <taxon>Bacillati</taxon>
        <taxon>Bacillota</taxon>
        <taxon>Clostridia</taxon>
        <taxon>Lachnospirales</taxon>
        <taxon>Lachnospiraceae</taxon>
        <taxon>Butyribacter</taxon>
    </lineage>
</organism>
<dbReference type="InterPro" id="IPR052021">
    <property type="entry name" value="Type-I_RS_S_subunit"/>
</dbReference>
<feature type="domain" description="Type I restriction modification DNA specificity" evidence="4">
    <location>
        <begin position="1"/>
        <end position="167"/>
    </location>
</feature>
<dbReference type="GO" id="GO:0009307">
    <property type="term" value="P:DNA restriction-modification system"/>
    <property type="evidence" value="ECO:0007669"/>
    <property type="project" value="UniProtKB-KW"/>
</dbReference>
<keyword evidence="2" id="KW-0680">Restriction system</keyword>
<comment type="similarity">
    <text evidence="1">Belongs to the type-I restriction system S methylase family.</text>
</comment>
<dbReference type="InterPro" id="IPR044946">
    <property type="entry name" value="Restrct_endonuc_typeI_TRD_sf"/>
</dbReference>
<evidence type="ECO:0000256" key="2">
    <source>
        <dbReference type="ARBA" id="ARBA00022747"/>
    </source>
</evidence>
<evidence type="ECO:0000313" key="5">
    <source>
        <dbReference type="EMBL" id="KQC84193.1"/>
    </source>
</evidence>
<evidence type="ECO:0000259" key="4">
    <source>
        <dbReference type="Pfam" id="PF01420"/>
    </source>
</evidence>
<dbReference type="Proteomes" id="UP000050833">
    <property type="component" value="Unassembled WGS sequence"/>
</dbReference>
<protein>
    <recommendedName>
        <fullName evidence="4">Type I restriction modification DNA specificity domain-containing protein</fullName>
    </recommendedName>
</protein>
<dbReference type="EMBL" id="LLKB01000007">
    <property type="protein sequence ID" value="KQC84193.1"/>
    <property type="molecule type" value="Genomic_DNA"/>
</dbReference>
<accession>A0AAW3JMU6</accession>
<dbReference type="CDD" id="cd17283">
    <property type="entry name" value="RMtype1_S_Hpy180ORF7835P_TRD2-CR2_like"/>
    <property type="match status" value="1"/>
</dbReference>